<dbReference type="Proteomes" id="UP000011761">
    <property type="component" value="Unassembled WGS sequence"/>
</dbReference>
<dbReference type="GeneID" id="19111537"/>
<dbReference type="PANTHER" id="PTHR38046">
    <property type="entry name" value="CRYPTIC LOCI REGULATOR 2"/>
    <property type="match status" value="1"/>
</dbReference>
<dbReference type="EMBL" id="KB445552">
    <property type="protein sequence ID" value="EMC99314.1"/>
    <property type="molecule type" value="Genomic_DNA"/>
</dbReference>
<dbReference type="GO" id="GO:0033553">
    <property type="term" value="C:rDNA heterochromatin"/>
    <property type="evidence" value="ECO:0007669"/>
    <property type="project" value="TreeGrafter"/>
</dbReference>
<dbReference type="HOGENOM" id="CLU_012433_1_0_1"/>
<dbReference type="OMA" id="AMTVMSS"/>
<feature type="compositionally biased region" description="Acidic residues" evidence="1">
    <location>
        <begin position="709"/>
        <end position="727"/>
    </location>
</feature>
<evidence type="ECO:0000256" key="1">
    <source>
        <dbReference type="SAM" id="MobiDB-lite"/>
    </source>
</evidence>
<gene>
    <name evidence="4" type="ORF">BAUCODRAFT_31631</name>
</gene>
<dbReference type="AlphaFoldDB" id="M2NIU0"/>
<dbReference type="RefSeq" id="XP_007673619.1">
    <property type="nucleotide sequence ID" value="XM_007675429.1"/>
</dbReference>
<proteinExistence type="predicted"/>
<dbReference type="Pfam" id="PF10383">
    <property type="entry name" value="Clr2"/>
    <property type="match status" value="1"/>
</dbReference>
<dbReference type="PANTHER" id="PTHR38046:SF1">
    <property type="entry name" value="CRYPTIC LOCI REGULATOR 2"/>
    <property type="match status" value="1"/>
</dbReference>
<evidence type="ECO:0000259" key="3">
    <source>
        <dbReference type="Pfam" id="PF16761"/>
    </source>
</evidence>
<dbReference type="GO" id="GO:0030466">
    <property type="term" value="P:silent mating-type cassette heterochromatin formation"/>
    <property type="evidence" value="ECO:0007669"/>
    <property type="project" value="TreeGrafter"/>
</dbReference>
<dbReference type="InterPro" id="IPR038986">
    <property type="entry name" value="Clr2"/>
</dbReference>
<dbReference type="GO" id="GO:0031934">
    <property type="term" value="C:mating-type region heterochromatin"/>
    <property type="evidence" value="ECO:0007669"/>
    <property type="project" value="TreeGrafter"/>
</dbReference>
<keyword evidence="5" id="KW-1185">Reference proteome</keyword>
<evidence type="ECO:0008006" key="6">
    <source>
        <dbReference type="Google" id="ProtNLM"/>
    </source>
</evidence>
<dbReference type="eggNOG" id="ENOG502SWDM">
    <property type="taxonomic scope" value="Eukaryota"/>
</dbReference>
<dbReference type="STRING" id="717646.M2NIU0"/>
<feature type="region of interest" description="Disordered" evidence="1">
    <location>
        <begin position="709"/>
        <end position="768"/>
    </location>
</feature>
<dbReference type="Pfam" id="PF16761">
    <property type="entry name" value="Clr2_transil"/>
    <property type="match status" value="1"/>
</dbReference>
<dbReference type="InterPro" id="IPR018839">
    <property type="entry name" value="Tscrpt-silencing_Clr2_C"/>
</dbReference>
<reference evidence="4 5" key="1">
    <citation type="journal article" date="2012" name="PLoS Pathog.">
        <title>Diverse lifestyles and strategies of plant pathogenesis encoded in the genomes of eighteen Dothideomycetes fungi.</title>
        <authorList>
            <person name="Ohm R.A."/>
            <person name="Feau N."/>
            <person name="Henrissat B."/>
            <person name="Schoch C.L."/>
            <person name="Horwitz B.A."/>
            <person name="Barry K.W."/>
            <person name="Condon B.J."/>
            <person name="Copeland A.C."/>
            <person name="Dhillon B."/>
            <person name="Glaser F."/>
            <person name="Hesse C.N."/>
            <person name="Kosti I."/>
            <person name="LaButti K."/>
            <person name="Lindquist E.A."/>
            <person name="Lucas S."/>
            <person name="Salamov A.A."/>
            <person name="Bradshaw R.E."/>
            <person name="Ciuffetti L."/>
            <person name="Hamelin R.C."/>
            <person name="Kema G.H.J."/>
            <person name="Lawrence C."/>
            <person name="Scott J.A."/>
            <person name="Spatafora J.W."/>
            <person name="Turgeon B.G."/>
            <person name="de Wit P.J.G.M."/>
            <person name="Zhong S."/>
            <person name="Goodwin S.B."/>
            <person name="Grigoriev I.V."/>
        </authorList>
    </citation>
    <scope>NUCLEOTIDE SEQUENCE [LARGE SCALE GENOMIC DNA]</scope>
    <source>
        <strain evidence="4 5">UAMH 10762</strain>
    </source>
</reference>
<feature type="domain" description="Cryptic loci regulator 2 C-terminal" evidence="2">
    <location>
        <begin position="414"/>
        <end position="545"/>
    </location>
</feature>
<dbReference type="KEGG" id="bcom:BAUCODRAFT_31631"/>
<organism evidence="4 5">
    <name type="scientific">Baudoinia panamericana (strain UAMH 10762)</name>
    <name type="common">Angels' share fungus</name>
    <name type="synonym">Baudoinia compniacensis (strain UAMH 10762)</name>
    <dbReference type="NCBI Taxonomy" id="717646"/>
    <lineage>
        <taxon>Eukaryota</taxon>
        <taxon>Fungi</taxon>
        <taxon>Dikarya</taxon>
        <taxon>Ascomycota</taxon>
        <taxon>Pezizomycotina</taxon>
        <taxon>Dothideomycetes</taxon>
        <taxon>Dothideomycetidae</taxon>
        <taxon>Mycosphaerellales</taxon>
        <taxon>Teratosphaeriaceae</taxon>
        <taxon>Baudoinia</taxon>
    </lineage>
</organism>
<evidence type="ECO:0000259" key="2">
    <source>
        <dbReference type="Pfam" id="PF10383"/>
    </source>
</evidence>
<name>M2NIU0_BAUPA</name>
<accession>M2NIU0</accession>
<evidence type="ECO:0000313" key="4">
    <source>
        <dbReference type="EMBL" id="EMC99314.1"/>
    </source>
</evidence>
<dbReference type="OrthoDB" id="438224at2759"/>
<feature type="compositionally biased region" description="Acidic residues" evidence="1">
    <location>
        <begin position="751"/>
        <end position="761"/>
    </location>
</feature>
<feature type="domain" description="Cryptic loci regulator 2 N-terminal" evidence="3">
    <location>
        <begin position="54"/>
        <end position="116"/>
    </location>
</feature>
<dbReference type="GO" id="GO:0070824">
    <property type="term" value="C:SHREC complex"/>
    <property type="evidence" value="ECO:0007669"/>
    <property type="project" value="InterPro"/>
</dbReference>
<feature type="region of interest" description="Disordered" evidence="1">
    <location>
        <begin position="162"/>
        <end position="206"/>
    </location>
</feature>
<dbReference type="InterPro" id="IPR031915">
    <property type="entry name" value="Clr2_N"/>
</dbReference>
<evidence type="ECO:0000313" key="5">
    <source>
        <dbReference type="Proteomes" id="UP000011761"/>
    </source>
</evidence>
<sequence>MPVITLHINPGSDGDGRRRPKTGDYVRNDEYWLERIATDKWVKDLGQLVPGYTYKLDKLPDGYGGYEKSRNNDSKHVDRYVYGHPKGIFRSSVEFYPHFKHLMDNGNAHGCPCKLCTGGTKAQSNGVDQRARVVHAANGSLADQSPFFAPPQSQAARLSRDAAIPATRPVGRPRNDLNRTAQPGVEPQARRRQVNADDAPIDAEGTPDAIRALLDKLKAAGTEGSVDERLVESSSPDWRTGHAMLLRSLLEYVTLPSYVPRTGEVVLFTRLKDHERLGWDEETQTWRTMNVGVSTWLGKPYWEAGVVTQMPVEQVTADDLETVPAGKQSSVVDAGFRVEPLSDPNSATKNYQKQHKYVPLHAIRPFSFWKDCLRTVPEEDWHPTIWHALTVTNSFCVLGKYHFKGTWPEATIFAQGIFLGHELIALGDTVRLYSRHFSGRTDAKTVMDVMIVTAIRIKLVNLDEASDDDYDEGRPYLTCIHISGRMCTQDPLHSYDGVGKLPITTRSDALPPSIQNLSTWYHGTDPKKPKLRTEVPFQRVIGRCYGSDAMRAWFTSSTTMPRPSSFQAVNATKPRIKLNGSDVAMNVLSHGLAGVLDGRKYSESHDVRIDKHTGKTWFWADTREEQLDLHEVNGHSVGVRDHTRSKEQLADWRKALRALDGRKGGMEEYQAVRQEKQGKQINLAYHLGGSSSGLVAGSVQVAWQQSTEAEDGMDVDDDLGNDVEEAVDGGKEARLPYPEGTTSRRAALSMDNDEDDDEEDDAKNALAAFKAKPIMPTAGRELVMLDGDDDD</sequence>
<protein>
    <recommendedName>
        <fullName evidence="6">Cryptic loci regulator 2 N-terminal domain-containing protein</fullName>
    </recommendedName>
</protein>